<sequence length="384" mass="42121">MALQEKLQKELDAECADSNRIPGAILFLADRKGDTLAHVASGVRSVETKEPMAADQLHWIASCTKLITAIACMQLVEQGKLKLDEPVESIVPELGQAMVDDGSGQLREPKTKVTLTHLLTHTAGQSYEFFNPQTCDYFKKIGAKPFSSSKKTITAPLVSEPGTKWEYGTSIDWVSQIIERVSGTDLDSYFKKHIFEPLGIKSMTTKPETGIAGGVKARLAGLHQRGKDGNISATPHLIQLDESKIEVQYGGAGLFANAAEYCQVLIALLNHGTHPKTKAQILKPTSVDELFKNRLPENLVADLDRPFEAAIPEISNRFISLEGIAKQWSYGGQTTPEGVANGRSSKSAWWAGIANHYWFMDMETGVCGMIQCQILPFFDPYVVP</sequence>
<reference evidence="2 3" key="1">
    <citation type="journal article" date="2018" name="Mol. Biol. Evol.">
        <title>Broad Genomic Sampling Reveals a Smut Pathogenic Ancestry of the Fungal Clade Ustilaginomycotina.</title>
        <authorList>
            <person name="Kijpornyongpan T."/>
            <person name="Mondo S.J."/>
            <person name="Barry K."/>
            <person name="Sandor L."/>
            <person name="Lee J."/>
            <person name="Lipzen A."/>
            <person name="Pangilinan J."/>
            <person name="LaButti K."/>
            <person name="Hainaut M."/>
            <person name="Henrissat B."/>
            <person name="Grigoriev I.V."/>
            <person name="Spatafora J.W."/>
            <person name="Aime M.C."/>
        </authorList>
    </citation>
    <scope>NUCLEOTIDE SEQUENCE [LARGE SCALE GENOMIC DNA]</scope>
    <source>
        <strain evidence="2 3">MCA 4198</strain>
    </source>
</reference>
<gene>
    <name evidence="2" type="ORF">FA10DRAFT_233469</name>
</gene>
<dbReference type="InterPro" id="IPR012338">
    <property type="entry name" value="Beta-lactam/transpept-like"/>
</dbReference>
<proteinExistence type="predicted"/>
<protein>
    <submittedName>
        <fullName evidence="2">Beta-lactamase/transpeptidase-like protein</fullName>
    </submittedName>
</protein>
<dbReference type="PANTHER" id="PTHR43283:SF3">
    <property type="entry name" value="BETA-LACTAMASE FAMILY PROTEIN (AFU_ORTHOLOGUE AFUA_5G07500)"/>
    <property type="match status" value="1"/>
</dbReference>
<organism evidence="2 3">
    <name type="scientific">Acaromyces ingoldii</name>
    <dbReference type="NCBI Taxonomy" id="215250"/>
    <lineage>
        <taxon>Eukaryota</taxon>
        <taxon>Fungi</taxon>
        <taxon>Dikarya</taxon>
        <taxon>Basidiomycota</taxon>
        <taxon>Ustilaginomycotina</taxon>
        <taxon>Exobasidiomycetes</taxon>
        <taxon>Exobasidiales</taxon>
        <taxon>Cryptobasidiaceae</taxon>
        <taxon>Acaromyces</taxon>
    </lineage>
</organism>
<evidence type="ECO:0000259" key="1">
    <source>
        <dbReference type="Pfam" id="PF00144"/>
    </source>
</evidence>
<dbReference type="Gene3D" id="3.40.710.10">
    <property type="entry name" value="DD-peptidase/beta-lactamase superfamily"/>
    <property type="match status" value="1"/>
</dbReference>
<dbReference type="SUPFAM" id="SSF56601">
    <property type="entry name" value="beta-lactamase/transpeptidase-like"/>
    <property type="match status" value="1"/>
</dbReference>
<dbReference type="Proteomes" id="UP000245768">
    <property type="component" value="Unassembled WGS sequence"/>
</dbReference>
<dbReference type="InParanoid" id="A0A316YG87"/>
<dbReference type="Pfam" id="PF00144">
    <property type="entry name" value="Beta-lactamase"/>
    <property type="match status" value="1"/>
</dbReference>
<feature type="domain" description="Beta-lactamase-related" evidence="1">
    <location>
        <begin position="14"/>
        <end position="373"/>
    </location>
</feature>
<dbReference type="GeneID" id="37040867"/>
<dbReference type="InterPro" id="IPR001466">
    <property type="entry name" value="Beta-lactam-related"/>
</dbReference>
<dbReference type="PANTHER" id="PTHR43283">
    <property type="entry name" value="BETA-LACTAMASE-RELATED"/>
    <property type="match status" value="1"/>
</dbReference>
<name>A0A316YG87_9BASI</name>
<dbReference type="InterPro" id="IPR050789">
    <property type="entry name" value="Diverse_Enzym_Activities"/>
</dbReference>
<evidence type="ECO:0000313" key="3">
    <source>
        <dbReference type="Proteomes" id="UP000245768"/>
    </source>
</evidence>
<dbReference type="RefSeq" id="XP_025375339.1">
    <property type="nucleotide sequence ID" value="XM_025518951.1"/>
</dbReference>
<dbReference type="STRING" id="215250.A0A316YG87"/>
<evidence type="ECO:0000313" key="2">
    <source>
        <dbReference type="EMBL" id="PWN88141.1"/>
    </source>
</evidence>
<dbReference type="EMBL" id="KZ819638">
    <property type="protein sequence ID" value="PWN88141.1"/>
    <property type="molecule type" value="Genomic_DNA"/>
</dbReference>
<keyword evidence="3" id="KW-1185">Reference proteome</keyword>
<dbReference type="OrthoDB" id="428260at2759"/>
<accession>A0A316YG87</accession>
<dbReference type="AlphaFoldDB" id="A0A316YG87"/>